<reference evidence="9 10" key="1">
    <citation type="submission" date="2019-03" db="EMBL/GenBank/DDBJ databases">
        <title>Genomic Encyclopedia of Type Strains, Phase IV (KMG-IV): sequencing the most valuable type-strain genomes for metagenomic binning, comparative biology and taxonomic classification.</title>
        <authorList>
            <person name="Goeker M."/>
        </authorList>
    </citation>
    <scope>NUCLEOTIDE SEQUENCE [LARGE SCALE GENOMIC DNA]</scope>
    <source>
        <strain evidence="9 10">DSM 100059</strain>
    </source>
</reference>
<keyword evidence="3" id="KW-0997">Cell inner membrane</keyword>
<feature type="transmembrane region" description="Helical" evidence="7">
    <location>
        <begin position="174"/>
        <end position="192"/>
    </location>
</feature>
<evidence type="ECO:0000256" key="7">
    <source>
        <dbReference type="SAM" id="Phobius"/>
    </source>
</evidence>
<feature type="transmembrane region" description="Helical" evidence="7">
    <location>
        <begin position="74"/>
        <end position="93"/>
    </location>
</feature>
<evidence type="ECO:0000313" key="10">
    <source>
        <dbReference type="Proteomes" id="UP000294498"/>
    </source>
</evidence>
<dbReference type="Proteomes" id="UP000294498">
    <property type="component" value="Unassembled WGS sequence"/>
</dbReference>
<evidence type="ECO:0000256" key="1">
    <source>
        <dbReference type="ARBA" id="ARBA00004141"/>
    </source>
</evidence>
<dbReference type="EMBL" id="SODV01000002">
    <property type="protein sequence ID" value="TDW96775.1"/>
    <property type="molecule type" value="Genomic_DNA"/>
</dbReference>
<proteinExistence type="predicted"/>
<keyword evidence="2" id="KW-1003">Cell membrane</keyword>
<dbReference type="InterPro" id="IPR035952">
    <property type="entry name" value="Rhomboid-like_sf"/>
</dbReference>
<dbReference type="RefSeq" id="WP_133997808.1">
    <property type="nucleotide sequence ID" value="NZ_SODV01000002.1"/>
</dbReference>
<dbReference type="SUPFAM" id="SSF144091">
    <property type="entry name" value="Rhomboid-like"/>
    <property type="match status" value="1"/>
</dbReference>
<dbReference type="Gene3D" id="1.20.1540.10">
    <property type="entry name" value="Rhomboid-like"/>
    <property type="match status" value="1"/>
</dbReference>
<feature type="transmembrane region" description="Helical" evidence="7">
    <location>
        <begin position="132"/>
        <end position="154"/>
    </location>
</feature>
<dbReference type="GO" id="GO:0016020">
    <property type="term" value="C:membrane"/>
    <property type="evidence" value="ECO:0007669"/>
    <property type="project" value="UniProtKB-SubCell"/>
</dbReference>
<dbReference type="PANTHER" id="PTHR43066:SF26">
    <property type="entry name" value="RHOMBOID PROTEASE GLPG"/>
    <property type="match status" value="1"/>
</dbReference>
<evidence type="ECO:0000256" key="3">
    <source>
        <dbReference type="ARBA" id="ARBA00022519"/>
    </source>
</evidence>
<evidence type="ECO:0000259" key="8">
    <source>
        <dbReference type="Pfam" id="PF01694"/>
    </source>
</evidence>
<feature type="domain" description="Peptidase S54 rhomboid" evidence="8">
    <location>
        <begin position="39"/>
        <end position="185"/>
    </location>
</feature>
<dbReference type="AlphaFoldDB" id="A0A4R8DGX4"/>
<comment type="caution">
    <text evidence="9">The sequence shown here is derived from an EMBL/GenBank/DDBJ whole genome shotgun (WGS) entry which is preliminary data.</text>
</comment>
<comment type="subcellular location">
    <subcellularLocation>
        <location evidence="1">Membrane</location>
        <topology evidence="1">Multi-pass membrane protein</topology>
    </subcellularLocation>
</comment>
<evidence type="ECO:0000256" key="5">
    <source>
        <dbReference type="ARBA" id="ARBA00022989"/>
    </source>
</evidence>
<keyword evidence="4 7" id="KW-0812">Transmembrane</keyword>
<keyword evidence="6 7" id="KW-0472">Membrane</keyword>
<evidence type="ECO:0000256" key="4">
    <source>
        <dbReference type="ARBA" id="ARBA00022692"/>
    </source>
</evidence>
<keyword evidence="10" id="KW-1185">Reference proteome</keyword>
<evidence type="ECO:0000313" key="9">
    <source>
        <dbReference type="EMBL" id="TDW96775.1"/>
    </source>
</evidence>
<protein>
    <submittedName>
        <fullName evidence="9">Rhomboid family protein</fullName>
    </submittedName>
</protein>
<name>A0A4R8DGX4_9BACT</name>
<accession>A0A4R8DGX4</accession>
<dbReference type="InterPro" id="IPR022764">
    <property type="entry name" value="Peptidase_S54_rhomboid_dom"/>
</dbReference>
<dbReference type="Pfam" id="PF01694">
    <property type="entry name" value="Rhomboid"/>
    <property type="match status" value="1"/>
</dbReference>
<dbReference type="GO" id="GO:0004252">
    <property type="term" value="F:serine-type endopeptidase activity"/>
    <property type="evidence" value="ECO:0007669"/>
    <property type="project" value="InterPro"/>
</dbReference>
<dbReference type="OrthoDB" id="9807874at2"/>
<gene>
    <name evidence="9" type="ORF">EDB95_4611</name>
</gene>
<organism evidence="9 10">
    <name type="scientific">Dinghuibacter silviterrae</name>
    <dbReference type="NCBI Taxonomy" id="1539049"/>
    <lineage>
        <taxon>Bacteria</taxon>
        <taxon>Pseudomonadati</taxon>
        <taxon>Bacteroidota</taxon>
        <taxon>Chitinophagia</taxon>
        <taxon>Chitinophagales</taxon>
        <taxon>Chitinophagaceae</taxon>
        <taxon>Dinghuibacter</taxon>
    </lineage>
</organism>
<evidence type="ECO:0000256" key="2">
    <source>
        <dbReference type="ARBA" id="ARBA00022475"/>
    </source>
</evidence>
<dbReference type="PANTHER" id="PTHR43066">
    <property type="entry name" value="RHOMBOID-RELATED PROTEIN"/>
    <property type="match status" value="1"/>
</dbReference>
<sequence>MTITIGIIILTALISLTSFSNPKAIDDLSMWPVKIDQKKQYYRFITSGFIHGDLMHLFFNMFTLYFFGTALEETGVFSAPVLILFYLTAIVVSDIPSYIKHRRSYGYRSIGASGAVSAFLFATILFDPWMKIGIFGIIPVPGILYAVLYTAYCVYSSRRRADNINHDAHLWGGLYGWVFVIILVRGVVPFFLNQLMHPPI</sequence>
<feature type="transmembrane region" description="Helical" evidence="7">
    <location>
        <begin position="105"/>
        <end position="126"/>
    </location>
</feature>
<feature type="transmembrane region" description="Helical" evidence="7">
    <location>
        <begin position="44"/>
        <end position="68"/>
    </location>
</feature>
<evidence type="ECO:0000256" key="6">
    <source>
        <dbReference type="ARBA" id="ARBA00023136"/>
    </source>
</evidence>
<keyword evidence="5 7" id="KW-1133">Transmembrane helix</keyword>